<name>A0A0F5N0B1_9MYCO</name>
<reference evidence="2 3" key="1">
    <citation type="submission" date="2016-01" db="EMBL/GenBank/DDBJ databases">
        <title>The new phylogeny of the genus Mycobacterium.</title>
        <authorList>
            <person name="Tarcisio F."/>
            <person name="Conor M."/>
            <person name="Antonella G."/>
            <person name="Elisabetta G."/>
            <person name="Giulia F.S."/>
            <person name="Sara T."/>
            <person name="Anna F."/>
            <person name="Clotilde B."/>
            <person name="Roberto B."/>
            <person name="Veronica D.S."/>
            <person name="Fabio R."/>
            <person name="Monica P."/>
            <person name="Olivier J."/>
            <person name="Enrico T."/>
            <person name="Nicola S."/>
        </authorList>
    </citation>
    <scope>NUCLEOTIDE SEQUENCE [LARGE SCALE GENOMIC DNA]</scope>
    <source>
        <strain evidence="2 3">DSM 44803</strain>
    </source>
</reference>
<keyword evidence="1" id="KW-0812">Transmembrane</keyword>
<dbReference type="Pfam" id="PF19779">
    <property type="entry name" value="DUF6264"/>
    <property type="match status" value="1"/>
</dbReference>
<dbReference type="EMBL" id="LQPH01000144">
    <property type="protein sequence ID" value="ORW18638.1"/>
    <property type="molecule type" value="Genomic_DNA"/>
</dbReference>
<keyword evidence="1" id="KW-0472">Membrane</keyword>
<comment type="caution">
    <text evidence="2">The sequence shown here is derived from an EMBL/GenBank/DDBJ whole genome shotgun (WGS) entry which is preliminary data.</text>
</comment>
<accession>A0A0F5N0B1</accession>
<dbReference type="RefSeq" id="WP_046187083.1">
    <property type="nucleotide sequence ID" value="NZ_JACKSS010000105.1"/>
</dbReference>
<organism evidence="2 3">
    <name type="scientific">Mycobacterium nebraskense</name>
    <dbReference type="NCBI Taxonomy" id="244292"/>
    <lineage>
        <taxon>Bacteria</taxon>
        <taxon>Bacillati</taxon>
        <taxon>Actinomycetota</taxon>
        <taxon>Actinomycetes</taxon>
        <taxon>Mycobacteriales</taxon>
        <taxon>Mycobacteriaceae</taxon>
        <taxon>Mycobacterium</taxon>
    </lineage>
</organism>
<dbReference type="STRING" id="244292.ABW17_00405"/>
<dbReference type="Proteomes" id="UP000193781">
    <property type="component" value="Unassembled WGS sequence"/>
</dbReference>
<feature type="transmembrane region" description="Helical" evidence="1">
    <location>
        <begin position="65"/>
        <end position="88"/>
    </location>
</feature>
<evidence type="ECO:0000313" key="2">
    <source>
        <dbReference type="EMBL" id="ORW18638.1"/>
    </source>
</evidence>
<gene>
    <name evidence="2" type="ORF">AWC17_09980</name>
</gene>
<dbReference type="InterPro" id="IPR046231">
    <property type="entry name" value="DUF6264"/>
</dbReference>
<feature type="transmembrane region" description="Helical" evidence="1">
    <location>
        <begin position="20"/>
        <end position="45"/>
    </location>
</feature>
<dbReference type="OrthoDB" id="4729787at2"/>
<protein>
    <submittedName>
        <fullName evidence="2">Uncharacterized protein</fullName>
    </submittedName>
</protein>
<proteinExistence type="predicted"/>
<keyword evidence="1" id="KW-1133">Transmembrane helix</keyword>
<sequence>MTDNRRVPTADAPRGRPADLAATLVLLILHACLFGATFGLLGLLVMATDPCGSVKCGDPAWIERAMTLATLGGGAVLLLDAVVAVYLLSRRRRAFFVPIIGCLAQVGLTVGAVAMELQAGPV</sequence>
<evidence type="ECO:0000313" key="3">
    <source>
        <dbReference type="Proteomes" id="UP000193781"/>
    </source>
</evidence>
<keyword evidence="3" id="KW-1185">Reference proteome</keyword>
<feature type="transmembrane region" description="Helical" evidence="1">
    <location>
        <begin position="95"/>
        <end position="115"/>
    </location>
</feature>
<evidence type="ECO:0000256" key="1">
    <source>
        <dbReference type="SAM" id="Phobius"/>
    </source>
</evidence>
<dbReference type="AlphaFoldDB" id="A0A0F5N0B1"/>